<dbReference type="InterPro" id="IPR000210">
    <property type="entry name" value="BTB/POZ_dom"/>
</dbReference>
<dbReference type="InterPro" id="IPR011705">
    <property type="entry name" value="BACK"/>
</dbReference>
<dbReference type="SUPFAM" id="SSF54695">
    <property type="entry name" value="POZ domain"/>
    <property type="match status" value="1"/>
</dbReference>
<dbReference type="Pfam" id="PF07707">
    <property type="entry name" value="BACK"/>
    <property type="match status" value="1"/>
</dbReference>
<dbReference type="PANTHER" id="PTHR45774">
    <property type="entry name" value="BTB/POZ DOMAIN-CONTAINING"/>
    <property type="match status" value="1"/>
</dbReference>
<accession>A0A8S1D986</accession>
<dbReference type="EMBL" id="CADEPI010000140">
    <property type="protein sequence ID" value="CAB3377148.1"/>
    <property type="molecule type" value="Genomic_DNA"/>
</dbReference>
<sequence length="488" mass="55252">MADGNLGKVAAKKLKALQDGLYTDVVFLVGEQDESSEEIHAVSFDLSVSSMYFVKLLNSPLTLKIDGKFRLKNIEPKIFKLIVKFTHLSEQLVPDVDSLETCLKLASAAEEYVIDDLAELCSKLLEDQFLKVDNVWDVLSEHHLVNGIASSCLQFLRSETSECLKHQSFLDASEEAIKLFLTLTKMCISSESELLAACLWYASSKEDEKDVFRRCFLRDIRILVLDSVDLAKLARFLTLEEKLSFVSLTSPLMNTGEASVLLPSLCSITEGRSEEIKIVGEHTLTLIPDSQILDPREIYLNLPEFDRHVMHYYYQLSVHDAYSLSLQPKTSIKILGFEIFNDLNFPHIASGSAEIFARKSQQYTFECYVSSPREFGELLVDQWVAQDEFSTTDCGSWSYIKLSTLVPAGATFTLKAWLKNSAYLRRLSFSEEILRSINRKETVNAIAHVHIGTFVVNENYGSVCETKKLADDTYCVFKSIRFADKDYK</sequence>
<dbReference type="PROSITE" id="PS50097">
    <property type="entry name" value="BTB"/>
    <property type="match status" value="1"/>
</dbReference>
<protein>
    <recommendedName>
        <fullName evidence="1">BTB domain-containing protein</fullName>
    </recommendedName>
</protein>
<dbReference type="SMART" id="SM00225">
    <property type="entry name" value="BTB"/>
    <property type="match status" value="1"/>
</dbReference>
<dbReference type="Proteomes" id="UP000494165">
    <property type="component" value="Unassembled WGS sequence"/>
</dbReference>
<reference evidence="2 3" key="1">
    <citation type="submission" date="2020-04" db="EMBL/GenBank/DDBJ databases">
        <authorList>
            <person name="Alioto T."/>
            <person name="Alioto T."/>
            <person name="Gomez Garrido J."/>
        </authorList>
    </citation>
    <scope>NUCLEOTIDE SEQUENCE [LARGE SCALE GENOMIC DNA]</scope>
</reference>
<organism evidence="2 3">
    <name type="scientific">Cloeon dipterum</name>
    <dbReference type="NCBI Taxonomy" id="197152"/>
    <lineage>
        <taxon>Eukaryota</taxon>
        <taxon>Metazoa</taxon>
        <taxon>Ecdysozoa</taxon>
        <taxon>Arthropoda</taxon>
        <taxon>Hexapoda</taxon>
        <taxon>Insecta</taxon>
        <taxon>Pterygota</taxon>
        <taxon>Palaeoptera</taxon>
        <taxon>Ephemeroptera</taxon>
        <taxon>Pisciforma</taxon>
        <taxon>Baetidae</taxon>
        <taxon>Cloeon</taxon>
    </lineage>
</organism>
<evidence type="ECO:0000313" key="2">
    <source>
        <dbReference type="EMBL" id="CAB3377148.1"/>
    </source>
</evidence>
<comment type="caution">
    <text evidence="2">The sequence shown here is derived from an EMBL/GenBank/DDBJ whole genome shotgun (WGS) entry which is preliminary data.</text>
</comment>
<evidence type="ECO:0000313" key="3">
    <source>
        <dbReference type="Proteomes" id="UP000494165"/>
    </source>
</evidence>
<name>A0A8S1D986_9INSE</name>
<dbReference type="OrthoDB" id="45365at2759"/>
<evidence type="ECO:0000259" key="1">
    <source>
        <dbReference type="PROSITE" id="PS50097"/>
    </source>
</evidence>
<dbReference type="AlphaFoldDB" id="A0A8S1D986"/>
<dbReference type="PANTHER" id="PTHR45774:SF3">
    <property type="entry name" value="BTB (POZ) DOMAIN-CONTAINING 2B-RELATED"/>
    <property type="match status" value="1"/>
</dbReference>
<keyword evidence="3" id="KW-1185">Reference proteome</keyword>
<feature type="domain" description="BTB" evidence="1">
    <location>
        <begin position="23"/>
        <end position="95"/>
    </location>
</feature>
<proteinExistence type="predicted"/>
<dbReference type="Gene3D" id="3.30.710.10">
    <property type="entry name" value="Potassium Channel Kv1.1, Chain A"/>
    <property type="match status" value="1"/>
</dbReference>
<gene>
    <name evidence="2" type="ORF">CLODIP_2_CD12362</name>
</gene>
<dbReference type="Pfam" id="PF00651">
    <property type="entry name" value="BTB"/>
    <property type="match status" value="1"/>
</dbReference>
<dbReference type="InterPro" id="IPR011333">
    <property type="entry name" value="SKP1/BTB/POZ_sf"/>
</dbReference>